<dbReference type="FunFam" id="3.40.50.300:FF:000425">
    <property type="entry name" value="Probable ABC transporter, ATP-binding subunit"/>
    <property type="match status" value="1"/>
</dbReference>
<dbReference type="EMBL" id="CP029352">
    <property type="protein sequence ID" value="AWK84990.1"/>
    <property type="molecule type" value="Genomic_DNA"/>
</dbReference>
<gene>
    <name evidence="5" type="ORF">DEW08_01270</name>
</gene>
<dbReference type="GO" id="GO:0016887">
    <property type="term" value="F:ATP hydrolysis activity"/>
    <property type="evidence" value="ECO:0007669"/>
    <property type="project" value="InterPro"/>
</dbReference>
<dbReference type="PROSITE" id="PS00211">
    <property type="entry name" value="ABC_TRANSPORTER_1"/>
    <property type="match status" value="1"/>
</dbReference>
<protein>
    <submittedName>
        <fullName evidence="5">ABC transporter ATP-binding protein</fullName>
    </submittedName>
</protein>
<keyword evidence="1" id="KW-0813">Transport</keyword>
<dbReference type="SUPFAM" id="SSF50331">
    <property type="entry name" value="MOP-like"/>
    <property type="match status" value="1"/>
</dbReference>
<keyword evidence="2" id="KW-0547">Nucleotide-binding</keyword>
<dbReference type="InterPro" id="IPR027417">
    <property type="entry name" value="P-loop_NTPase"/>
</dbReference>
<evidence type="ECO:0000256" key="1">
    <source>
        <dbReference type="ARBA" id="ARBA00022448"/>
    </source>
</evidence>
<evidence type="ECO:0000259" key="4">
    <source>
        <dbReference type="PROSITE" id="PS50893"/>
    </source>
</evidence>
<keyword evidence="3 5" id="KW-0067">ATP-binding</keyword>
<dbReference type="Gene3D" id="3.40.50.300">
    <property type="entry name" value="P-loop containing nucleotide triphosphate hydrolases"/>
    <property type="match status" value="1"/>
</dbReference>
<dbReference type="SUPFAM" id="SSF52540">
    <property type="entry name" value="P-loop containing nucleoside triphosphate hydrolases"/>
    <property type="match status" value="1"/>
</dbReference>
<evidence type="ECO:0000256" key="3">
    <source>
        <dbReference type="ARBA" id="ARBA00022840"/>
    </source>
</evidence>
<dbReference type="Gene3D" id="2.40.50.100">
    <property type="match status" value="1"/>
</dbReference>
<dbReference type="GO" id="GO:0043190">
    <property type="term" value="C:ATP-binding cassette (ABC) transporter complex"/>
    <property type="evidence" value="ECO:0007669"/>
    <property type="project" value="InterPro"/>
</dbReference>
<evidence type="ECO:0000256" key="2">
    <source>
        <dbReference type="ARBA" id="ARBA00022741"/>
    </source>
</evidence>
<keyword evidence="6" id="KW-1185">Reference proteome</keyword>
<accession>A0A2S2CKU0</accession>
<sequence length="371" mass="39044">MTHFSPIPPTAAPAAASARPAVEFRSVCKRYGSFTAVGGVSFAIETGTLVTLLGPSGCGKTTTLRMIAGLEQASSGSILIGGEDVTGRSAAERDVSMVFQSYALFPHMSILDNVAYGLVVGGMPKRQAAEAARAKLELVGLAGLEKRLPSELSGGQQQRVAVARAIVLEPRVLLFDEPLSNLDAKMRRRVREDIRQLQQSLKLTVVYVTHDQEEALAVSDRIIVMSGGEIAQDGSPRDLYERPASRFIADFIGDANIVPAVLDGRDGEIGRFRVGTAALALPHRGVSGGIVDLAVRPNAIRLSGGTSSEGVPGCIRYAAYLGDHMEYEVAVTLGGKEMMLFAAIPDVEAPFAVGDAVTVGFAPQGVTAIPA</sequence>
<organism evidence="5 6">
    <name type="scientific">Azospirillum thermophilum</name>
    <dbReference type="NCBI Taxonomy" id="2202148"/>
    <lineage>
        <taxon>Bacteria</taxon>
        <taxon>Pseudomonadati</taxon>
        <taxon>Pseudomonadota</taxon>
        <taxon>Alphaproteobacteria</taxon>
        <taxon>Rhodospirillales</taxon>
        <taxon>Azospirillaceae</taxon>
        <taxon>Azospirillum</taxon>
    </lineage>
</organism>
<evidence type="ECO:0000313" key="6">
    <source>
        <dbReference type="Proteomes" id="UP000245629"/>
    </source>
</evidence>
<dbReference type="PANTHER" id="PTHR42781">
    <property type="entry name" value="SPERMIDINE/PUTRESCINE IMPORT ATP-BINDING PROTEIN POTA"/>
    <property type="match status" value="1"/>
</dbReference>
<evidence type="ECO:0000313" key="5">
    <source>
        <dbReference type="EMBL" id="AWK84990.1"/>
    </source>
</evidence>
<reference evidence="6" key="1">
    <citation type="submission" date="2018-05" db="EMBL/GenBank/DDBJ databases">
        <title>Azospirillum thermophila sp. nov., a novel isolated from hot spring.</title>
        <authorList>
            <person name="Zhao Z."/>
        </authorList>
    </citation>
    <scope>NUCLEOTIDE SEQUENCE [LARGE SCALE GENOMIC DNA]</scope>
    <source>
        <strain evidence="6">CFH 70021</strain>
    </source>
</reference>
<feature type="domain" description="ABC transporter" evidence="4">
    <location>
        <begin position="22"/>
        <end position="252"/>
    </location>
</feature>
<dbReference type="InterPro" id="IPR008995">
    <property type="entry name" value="Mo/tungstate-bd_C_term_dom"/>
</dbReference>
<dbReference type="InterPro" id="IPR013611">
    <property type="entry name" value="Transp-assoc_OB_typ2"/>
</dbReference>
<dbReference type="KEGG" id="azz:DEW08_01270"/>
<dbReference type="GO" id="GO:0015697">
    <property type="term" value="P:quaternary ammonium group transport"/>
    <property type="evidence" value="ECO:0007669"/>
    <property type="project" value="UniProtKB-ARBA"/>
</dbReference>
<name>A0A2S2CKU0_9PROT</name>
<dbReference type="AlphaFoldDB" id="A0A2S2CKU0"/>
<dbReference type="Pfam" id="PF08402">
    <property type="entry name" value="TOBE_2"/>
    <property type="match status" value="1"/>
</dbReference>
<dbReference type="Proteomes" id="UP000245629">
    <property type="component" value="Chromosome 1"/>
</dbReference>
<dbReference type="RefSeq" id="WP_109323800.1">
    <property type="nucleotide sequence ID" value="NZ_CP029352.1"/>
</dbReference>
<dbReference type="InterPro" id="IPR050093">
    <property type="entry name" value="ABC_SmlMolc_Importer"/>
</dbReference>
<dbReference type="InterPro" id="IPR017871">
    <property type="entry name" value="ABC_transporter-like_CS"/>
</dbReference>
<dbReference type="InterPro" id="IPR003593">
    <property type="entry name" value="AAA+_ATPase"/>
</dbReference>
<dbReference type="GO" id="GO:0005524">
    <property type="term" value="F:ATP binding"/>
    <property type="evidence" value="ECO:0007669"/>
    <property type="project" value="UniProtKB-KW"/>
</dbReference>
<proteinExistence type="predicted"/>
<dbReference type="SMART" id="SM00382">
    <property type="entry name" value="AAA"/>
    <property type="match status" value="1"/>
</dbReference>
<dbReference type="GO" id="GO:0022857">
    <property type="term" value="F:transmembrane transporter activity"/>
    <property type="evidence" value="ECO:0007669"/>
    <property type="project" value="InterPro"/>
</dbReference>
<dbReference type="Pfam" id="PF00005">
    <property type="entry name" value="ABC_tran"/>
    <property type="match status" value="1"/>
</dbReference>
<dbReference type="PROSITE" id="PS50893">
    <property type="entry name" value="ABC_TRANSPORTER_2"/>
    <property type="match status" value="1"/>
</dbReference>
<dbReference type="OrthoDB" id="9790614at2"/>
<dbReference type="InterPro" id="IPR003439">
    <property type="entry name" value="ABC_transporter-like_ATP-bd"/>
</dbReference>
<dbReference type="PANTHER" id="PTHR42781:SF4">
    <property type="entry name" value="SPERMIDINE_PUTRESCINE IMPORT ATP-BINDING PROTEIN POTA"/>
    <property type="match status" value="1"/>
</dbReference>